<keyword evidence="5 8" id="KW-0808">Transferase</keyword>
<dbReference type="InterPro" id="IPR050859">
    <property type="entry name" value="Class-I_PLP-dep_aminotransf"/>
</dbReference>
<keyword evidence="9" id="KW-1185">Reference proteome</keyword>
<evidence type="ECO:0000313" key="8">
    <source>
        <dbReference type="EMBL" id="MZP43317.1"/>
    </source>
</evidence>
<dbReference type="InterPro" id="IPR015421">
    <property type="entry name" value="PyrdxlP-dep_Trfase_major"/>
</dbReference>
<keyword evidence="4 8" id="KW-0032">Aminotransferase</keyword>
<dbReference type="Proteomes" id="UP000471031">
    <property type="component" value="Unassembled WGS sequence"/>
</dbReference>
<gene>
    <name evidence="8" type="ORF">GTO89_09725</name>
</gene>
<dbReference type="PANTHER" id="PTHR42790:SF19">
    <property type="entry name" value="KYNURENINE_ALPHA-AMINOADIPATE AMINOTRANSFERASE, MITOCHONDRIAL"/>
    <property type="match status" value="1"/>
</dbReference>
<dbReference type="CDD" id="cd00609">
    <property type="entry name" value="AAT_like"/>
    <property type="match status" value="1"/>
</dbReference>
<evidence type="ECO:0000256" key="4">
    <source>
        <dbReference type="ARBA" id="ARBA00022576"/>
    </source>
</evidence>
<feature type="domain" description="Aminotransferase class I/classII large" evidence="7">
    <location>
        <begin position="43"/>
        <end position="386"/>
    </location>
</feature>
<evidence type="ECO:0000259" key="7">
    <source>
        <dbReference type="Pfam" id="PF00155"/>
    </source>
</evidence>
<dbReference type="Gene3D" id="3.40.640.10">
    <property type="entry name" value="Type I PLP-dependent aspartate aminotransferase-like (Major domain)"/>
    <property type="match status" value="1"/>
</dbReference>
<dbReference type="Pfam" id="PF00155">
    <property type="entry name" value="Aminotran_1_2"/>
    <property type="match status" value="1"/>
</dbReference>
<dbReference type="OrthoDB" id="9808770at2"/>
<dbReference type="PANTHER" id="PTHR42790">
    <property type="entry name" value="AMINOTRANSFERASE"/>
    <property type="match status" value="1"/>
</dbReference>
<dbReference type="EMBL" id="WXEX01000007">
    <property type="protein sequence ID" value="MZP43317.1"/>
    <property type="molecule type" value="Genomic_DNA"/>
</dbReference>
<proteinExistence type="inferred from homology"/>
<evidence type="ECO:0000256" key="2">
    <source>
        <dbReference type="ARBA" id="ARBA00007441"/>
    </source>
</evidence>
<evidence type="ECO:0000256" key="5">
    <source>
        <dbReference type="ARBA" id="ARBA00022679"/>
    </source>
</evidence>
<name>A0A845L997_HELGE</name>
<evidence type="ECO:0000256" key="6">
    <source>
        <dbReference type="ARBA" id="ARBA00022898"/>
    </source>
</evidence>
<keyword evidence="6" id="KW-0663">Pyridoxal phosphate</keyword>
<dbReference type="GO" id="GO:0030170">
    <property type="term" value="F:pyridoxal phosphate binding"/>
    <property type="evidence" value="ECO:0007669"/>
    <property type="project" value="InterPro"/>
</dbReference>
<dbReference type="SUPFAM" id="SSF53383">
    <property type="entry name" value="PLP-dependent transferases"/>
    <property type="match status" value="1"/>
</dbReference>
<dbReference type="RefSeq" id="WP_161261883.1">
    <property type="nucleotide sequence ID" value="NZ_JAFBDC010000013.1"/>
</dbReference>
<dbReference type="AlphaFoldDB" id="A0A845L997"/>
<protein>
    <submittedName>
        <fullName evidence="8">Aminotransferase class I/II-fold pyridoxal phosphate-dependent enzyme</fullName>
    </submittedName>
</protein>
<dbReference type="GO" id="GO:1901605">
    <property type="term" value="P:alpha-amino acid metabolic process"/>
    <property type="evidence" value="ECO:0007669"/>
    <property type="project" value="TreeGrafter"/>
</dbReference>
<organism evidence="8 9">
    <name type="scientific">Heliomicrobium gestii</name>
    <name type="common">Heliobacterium gestii</name>
    <dbReference type="NCBI Taxonomy" id="2699"/>
    <lineage>
        <taxon>Bacteria</taxon>
        <taxon>Bacillati</taxon>
        <taxon>Bacillota</taxon>
        <taxon>Clostridia</taxon>
        <taxon>Eubacteriales</taxon>
        <taxon>Heliobacteriaceae</taxon>
        <taxon>Heliomicrobium</taxon>
    </lineage>
</organism>
<evidence type="ECO:0000313" key="9">
    <source>
        <dbReference type="Proteomes" id="UP000471031"/>
    </source>
</evidence>
<dbReference type="InterPro" id="IPR015422">
    <property type="entry name" value="PyrdxlP-dep_Trfase_small"/>
</dbReference>
<sequence length="400" mass="43537">MPFSYAERMQSVKASAIREILKVTQAPDILSFAGGLPEPALFPVDAVKEATQKILDRDSHRVLQYSPTEGWPALKTYIAEHYGVTPDCILPVSGSQQGLDLIARSLLDPGDEVIVERPGYLGALQIFQGYQAQLTEVTLDDDGPDLTALEAAFQRGRAKLFYTIPNFQNPTGITMSLARRRQVIELARRYGVVIVEDDPYGQIRFAGESQPSLWSLAGGCAADPDLAIVHLGSFSKIVVPGFRVGWVLGPASFISRLVLLKQTTDLHTGTFVQALLAEMMTGFDFPAHLASLRKTYGSRASSMLASLHRHLDGVAQWTKPQGGMFIWVRLPAGIDTATLLPLAVAEAKVAYVPGAPFYASNPELNCLRLNFSNVPEASIEAGMERLCRLLRKAALGKLAS</sequence>
<comment type="cofactor">
    <cofactor evidence="1">
        <name>pyridoxal 5'-phosphate</name>
        <dbReference type="ChEBI" id="CHEBI:597326"/>
    </cofactor>
</comment>
<dbReference type="GO" id="GO:0008483">
    <property type="term" value="F:transaminase activity"/>
    <property type="evidence" value="ECO:0007669"/>
    <property type="project" value="UniProtKB-KW"/>
</dbReference>
<dbReference type="InterPro" id="IPR015424">
    <property type="entry name" value="PyrdxlP-dep_Trfase"/>
</dbReference>
<comment type="similarity">
    <text evidence="2">Belongs to the class-I pyridoxal-phosphate-dependent aminotransferase family.</text>
</comment>
<accession>A0A845L997</accession>
<dbReference type="InterPro" id="IPR004839">
    <property type="entry name" value="Aminotransferase_I/II_large"/>
</dbReference>
<dbReference type="Gene3D" id="3.90.1150.10">
    <property type="entry name" value="Aspartate Aminotransferase, domain 1"/>
    <property type="match status" value="1"/>
</dbReference>
<evidence type="ECO:0000256" key="1">
    <source>
        <dbReference type="ARBA" id="ARBA00001933"/>
    </source>
</evidence>
<evidence type="ECO:0000256" key="3">
    <source>
        <dbReference type="ARBA" id="ARBA00011738"/>
    </source>
</evidence>
<reference evidence="8 9" key="1">
    <citation type="submission" date="2020-01" db="EMBL/GenBank/DDBJ databases">
        <title>Whole genome sequence of Heliobacterium gestii DSM 11169.</title>
        <authorList>
            <person name="Kyndt J.A."/>
            <person name="Meyer T.E."/>
        </authorList>
    </citation>
    <scope>NUCLEOTIDE SEQUENCE [LARGE SCALE GENOMIC DNA]</scope>
    <source>
        <strain evidence="8 9">DSM 11169</strain>
    </source>
</reference>
<comment type="caution">
    <text evidence="8">The sequence shown here is derived from an EMBL/GenBank/DDBJ whole genome shotgun (WGS) entry which is preliminary data.</text>
</comment>
<dbReference type="FunFam" id="3.40.640.10:FF:000053">
    <property type="entry name" value="Aminotransferase, class I"/>
    <property type="match status" value="1"/>
</dbReference>
<comment type="subunit">
    <text evidence="3">Homodimer.</text>
</comment>